<dbReference type="AlphaFoldDB" id="A0A6J4PTJ4"/>
<gene>
    <name evidence="1" type="ORF">AVDCRST_MAG55-2296</name>
</gene>
<reference evidence="1" key="1">
    <citation type="submission" date="2020-02" db="EMBL/GenBank/DDBJ databases">
        <authorList>
            <person name="Meier V. D."/>
        </authorList>
    </citation>
    <scope>NUCLEOTIDE SEQUENCE</scope>
    <source>
        <strain evidence="1">AVDCRST_MAG55</strain>
    </source>
</reference>
<name>A0A6J4PTJ4_9ACTN</name>
<proteinExistence type="predicted"/>
<organism evidence="1">
    <name type="scientific">uncultured Rubrobacteraceae bacterium</name>
    <dbReference type="NCBI Taxonomy" id="349277"/>
    <lineage>
        <taxon>Bacteria</taxon>
        <taxon>Bacillati</taxon>
        <taxon>Actinomycetota</taxon>
        <taxon>Rubrobacteria</taxon>
        <taxon>Rubrobacterales</taxon>
        <taxon>Rubrobacteraceae</taxon>
        <taxon>environmental samples</taxon>
    </lineage>
</organism>
<sequence>MPPYFPKMPAGSRGGPPAACRRGVAFCYLTDAADKPVREVAEL</sequence>
<protein>
    <submittedName>
        <fullName evidence="1">Uncharacterized protein</fullName>
    </submittedName>
</protein>
<evidence type="ECO:0000313" key="1">
    <source>
        <dbReference type="EMBL" id="CAA9425688.1"/>
    </source>
</evidence>
<dbReference type="EMBL" id="CADCUZ010000108">
    <property type="protein sequence ID" value="CAA9425688.1"/>
    <property type="molecule type" value="Genomic_DNA"/>
</dbReference>
<accession>A0A6J4PTJ4</accession>